<dbReference type="AlphaFoldDB" id="A0A1I0M068"/>
<protein>
    <submittedName>
        <fullName evidence="1">Antitoxin to toxin RNase LS or RnlA</fullName>
    </submittedName>
</protein>
<proteinExistence type="predicted"/>
<organism evidence="1 2">
    <name type="scientific">[Clostridium] fimetarium</name>
    <dbReference type="NCBI Taxonomy" id="99656"/>
    <lineage>
        <taxon>Bacteria</taxon>
        <taxon>Bacillati</taxon>
        <taxon>Bacillota</taxon>
        <taxon>Clostridia</taxon>
        <taxon>Lachnospirales</taxon>
        <taxon>Lachnospiraceae</taxon>
    </lineage>
</organism>
<name>A0A1I0M068_9FIRM</name>
<keyword evidence="2" id="KW-1185">Reference proteome</keyword>
<reference evidence="1 2" key="1">
    <citation type="submission" date="2016-10" db="EMBL/GenBank/DDBJ databases">
        <authorList>
            <person name="de Groot N.N."/>
        </authorList>
    </citation>
    <scope>NUCLEOTIDE SEQUENCE [LARGE SCALE GENOMIC DNA]</scope>
    <source>
        <strain evidence="1 2">DSM 9179</strain>
    </source>
</reference>
<evidence type="ECO:0000313" key="2">
    <source>
        <dbReference type="Proteomes" id="UP000199701"/>
    </source>
</evidence>
<accession>A0A1I0M068</accession>
<dbReference type="STRING" id="99656.SAMN05421659_10142"/>
<gene>
    <name evidence="1" type="ORF">SAMN05421659_10142</name>
</gene>
<dbReference type="InterPro" id="IPR031834">
    <property type="entry name" value="RnlB/LsoB_antitoxin"/>
</dbReference>
<dbReference type="RefSeq" id="WP_092449378.1">
    <property type="nucleotide sequence ID" value="NZ_FOJI01000001.1"/>
</dbReference>
<evidence type="ECO:0000313" key="1">
    <source>
        <dbReference type="EMBL" id="SEV81793.1"/>
    </source>
</evidence>
<dbReference type="Proteomes" id="UP000199701">
    <property type="component" value="Unassembled WGS sequence"/>
</dbReference>
<dbReference type="OrthoDB" id="2942703at2"/>
<sequence>MKEIEIKKMNGIEYGYMVFLTSYLNPIANTKMLSENLREMVKEPTNIIFDLLLANGDSFNRFAKGFFDGEKIDINSIEIVDADTDIKNESYKYYKIHKKYLSKSVLSFGEASNFILN</sequence>
<dbReference type="Pfam" id="PF15933">
    <property type="entry name" value="RnlB_antitoxin"/>
    <property type="match status" value="1"/>
</dbReference>
<dbReference type="EMBL" id="FOJI01000001">
    <property type="protein sequence ID" value="SEV81793.1"/>
    <property type="molecule type" value="Genomic_DNA"/>
</dbReference>